<accession>A0A2V3IDZ7</accession>
<protein>
    <submittedName>
        <fullName evidence="2">Protein ABHD13</fullName>
    </submittedName>
</protein>
<reference evidence="2 3" key="1">
    <citation type="journal article" date="2018" name="Mol. Biol. Evol.">
        <title>Analysis of the draft genome of the red seaweed Gracilariopsis chorda provides insights into genome size evolution in Rhodophyta.</title>
        <authorList>
            <person name="Lee J."/>
            <person name="Yang E.C."/>
            <person name="Graf L."/>
            <person name="Yang J.H."/>
            <person name="Qiu H."/>
            <person name="Zel Zion U."/>
            <person name="Chan C.X."/>
            <person name="Stephens T.G."/>
            <person name="Weber A.P.M."/>
            <person name="Boo G.H."/>
            <person name="Boo S.M."/>
            <person name="Kim K.M."/>
            <person name="Shin Y."/>
            <person name="Jung M."/>
            <person name="Lee S.J."/>
            <person name="Yim H.S."/>
            <person name="Lee J.H."/>
            <person name="Bhattacharya D."/>
            <person name="Yoon H.S."/>
        </authorList>
    </citation>
    <scope>NUCLEOTIDE SEQUENCE [LARGE SCALE GENOMIC DNA]</scope>
    <source>
        <strain evidence="2 3">SKKU-2015</strain>
        <tissue evidence="2">Whole body</tissue>
    </source>
</reference>
<name>A0A2V3IDZ7_9FLOR</name>
<dbReference type="SUPFAM" id="SSF53474">
    <property type="entry name" value="alpha/beta-Hydrolases"/>
    <property type="match status" value="1"/>
</dbReference>
<organism evidence="2 3">
    <name type="scientific">Gracilariopsis chorda</name>
    <dbReference type="NCBI Taxonomy" id="448386"/>
    <lineage>
        <taxon>Eukaryota</taxon>
        <taxon>Rhodophyta</taxon>
        <taxon>Florideophyceae</taxon>
        <taxon>Rhodymeniophycidae</taxon>
        <taxon>Gracilariales</taxon>
        <taxon>Gracilariaceae</taxon>
        <taxon>Gracilariopsis</taxon>
    </lineage>
</organism>
<keyword evidence="1" id="KW-0472">Membrane</keyword>
<dbReference type="STRING" id="448386.A0A2V3IDZ7"/>
<dbReference type="EMBL" id="NBIV01000337">
    <property type="protein sequence ID" value="PXF40248.1"/>
    <property type="molecule type" value="Genomic_DNA"/>
</dbReference>
<dbReference type="GO" id="GO:0016020">
    <property type="term" value="C:membrane"/>
    <property type="evidence" value="ECO:0007669"/>
    <property type="project" value="TreeGrafter"/>
</dbReference>
<evidence type="ECO:0000313" key="2">
    <source>
        <dbReference type="EMBL" id="PXF40248.1"/>
    </source>
</evidence>
<feature type="transmembrane region" description="Helical" evidence="1">
    <location>
        <begin position="189"/>
        <end position="211"/>
    </location>
</feature>
<dbReference type="AlphaFoldDB" id="A0A2V3IDZ7"/>
<dbReference type="Proteomes" id="UP000247409">
    <property type="component" value="Unassembled WGS sequence"/>
</dbReference>
<dbReference type="Gene3D" id="3.40.50.1820">
    <property type="entry name" value="alpha/beta hydrolase"/>
    <property type="match status" value="1"/>
</dbReference>
<evidence type="ECO:0000256" key="1">
    <source>
        <dbReference type="SAM" id="Phobius"/>
    </source>
</evidence>
<dbReference type="PANTHER" id="PTHR12277">
    <property type="entry name" value="ALPHA/BETA HYDROLASE DOMAIN-CONTAINING PROTEIN"/>
    <property type="match status" value="1"/>
</dbReference>
<dbReference type="PANTHER" id="PTHR12277:SF81">
    <property type="entry name" value="PROTEIN ABHD13"/>
    <property type="match status" value="1"/>
</dbReference>
<sequence>MSVINTKHQSLTPAIPRPHLLNEMSSTLAYVALPSVPPTLSRSSFVSAPRSISPHRPRPLRLVRSVTPVASAHPSRRTRALRGIASIGAAIGAAAIPLLPTPVRATHITSTPTLSATHSPATSASKATFSKRIVRVSTSVSTERPLATVQQATQQPFTHSLTSTASRALPPARIIPNAADPFLHKFLKLALLAGIVTCIITAATIAVFWIIQDSLVYKPTKVWRGTPRSNGMPHYEDVSYCTVDGVEIVGWFIKQPPHIFSNARTLVYFHGTDKNASFRLKKVIGFYEKCRCNILLLSYRGYGPSTGKPNERGVRIDAESAFDYLKSRDDVDVGRNGNLWVYGESLGVPLPSTSLTCISIA</sequence>
<dbReference type="InterPro" id="IPR029058">
    <property type="entry name" value="AB_hydrolase_fold"/>
</dbReference>
<proteinExistence type="predicted"/>
<keyword evidence="1" id="KW-1133">Transmembrane helix</keyword>
<dbReference type="OrthoDB" id="10249433at2759"/>
<evidence type="ECO:0000313" key="3">
    <source>
        <dbReference type="Proteomes" id="UP000247409"/>
    </source>
</evidence>
<feature type="transmembrane region" description="Helical" evidence="1">
    <location>
        <begin position="80"/>
        <end position="99"/>
    </location>
</feature>
<dbReference type="GO" id="GO:0008474">
    <property type="term" value="F:palmitoyl-(protein) hydrolase activity"/>
    <property type="evidence" value="ECO:0007669"/>
    <property type="project" value="TreeGrafter"/>
</dbReference>
<comment type="caution">
    <text evidence="2">The sequence shown here is derived from an EMBL/GenBank/DDBJ whole genome shotgun (WGS) entry which is preliminary data.</text>
</comment>
<keyword evidence="3" id="KW-1185">Reference proteome</keyword>
<gene>
    <name evidence="2" type="ORF">BWQ96_10052</name>
</gene>
<keyword evidence="1" id="KW-0812">Transmembrane</keyword>